<protein>
    <submittedName>
        <fullName evidence="2">Uncharacterized protein</fullName>
    </submittedName>
</protein>
<dbReference type="HOGENOM" id="CLU_1768094_0_0_1"/>
<feature type="region of interest" description="Disordered" evidence="1">
    <location>
        <begin position="42"/>
        <end position="75"/>
    </location>
</feature>
<dbReference type="AlphaFoldDB" id="S8E4E7"/>
<evidence type="ECO:0000313" key="2">
    <source>
        <dbReference type="EMBL" id="EPS99996.1"/>
    </source>
</evidence>
<gene>
    <name evidence="2" type="ORF">FOMPIDRAFT_115888</name>
</gene>
<accession>S8E4E7</accession>
<proteinExistence type="predicted"/>
<dbReference type="EMBL" id="KE504152">
    <property type="protein sequence ID" value="EPS99996.1"/>
    <property type="molecule type" value="Genomic_DNA"/>
</dbReference>
<reference evidence="2 3" key="1">
    <citation type="journal article" date="2012" name="Science">
        <title>The Paleozoic origin of enzymatic lignin decomposition reconstructed from 31 fungal genomes.</title>
        <authorList>
            <person name="Floudas D."/>
            <person name="Binder M."/>
            <person name="Riley R."/>
            <person name="Barry K."/>
            <person name="Blanchette R.A."/>
            <person name="Henrissat B."/>
            <person name="Martinez A.T."/>
            <person name="Otillar R."/>
            <person name="Spatafora J.W."/>
            <person name="Yadav J.S."/>
            <person name="Aerts A."/>
            <person name="Benoit I."/>
            <person name="Boyd A."/>
            <person name="Carlson A."/>
            <person name="Copeland A."/>
            <person name="Coutinho P.M."/>
            <person name="de Vries R.P."/>
            <person name="Ferreira P."/>
            <person name="Findley K."/>
            <person name="Foster B."/>
            <person name="Gaskell J."/>
            <person name="Glotzer D."/>
            <person name="Gorecki P."/>
            <person name="Heitman J."/>
            <person name="Hesse C."/>
            <person name="Hori C."/>
            <person name="Igarashi K."/>
            <person name="Jurgens J.A."/>
            <person name="Kallen N."/>
            <person name="Kersten P."/>
            <person name="Kohler A."/>
            <person name="Kuees U."/>
            <person name="Kumar T.K.A."/>
            <person name="Kuo A."/>
            <person name="LaButti K."/>
            <person name="Larrondo L.F."/>
            <person name="Lindquist E."/>
            <person name="Ling A."/>
            <person name="Lombard V."/>
            <person name="Lucas S."/>
            <person name="Lundell T."/>
            <person name="Martin R."/>
            <person name="McLaughlin D.J."/>
            <person name="Morgenstern I."/>
            <person name="Morin E."/>
            <person name="Murat C."/>
            <person name="Nagy L.G."/>
            <person name="Nolan M."/>
            <person name="Ohm R.A."/>
            <person name="Patyshakuliyeva A."/>
            <person name="Rokas A."/>
            <person name="Ruiz-Duenas F.J."/>
            <person name="Sabat G."/>
            <person name="Salamov A."/>
            <person name="Samejima M."/>
            <person name="Schmutz J."/>
            <person name="Slot J.C."/>
            <person name="St John F."/>
            <person name="Stenlid J."/>
            <person name="Sun H."/>
            <person name="Sun S."/>
            <person name="Syed K."/>
            <person name="Tsang A."/>
            <person name="Wiebenga A."/>
            <person name="Young D."/>
            <person name="Pisabarro A."/>
            <person name="Eastwood D.C."/>
            <person name="Martin F."/>
            <person name="Cullen D."/>
            <person name="Grigoriev I.V."/>
            <person name="Hibbett D.S."/>
        </authorList>
    </citation>
    <scope>NUCLEOTIDE SEQUENCE</scope>
    <source>
        <strain evidence="3">FP-58527</strain>
    </source>
</reference>
<evidence type="ECO:0000313" key="3">
    <source>
        <dbReference type="Proteomes" id="UP000015241"/>
    </source>
</evidence>
<name>S8E4E7_FOMSC</name>
<evidence type="ECO:0000256" key="1">
    <source>
        <dbReference type="SAM" id="MobiDB-lite"/>
    </source>
</evidence>
<organism evidence="2 3">
    <name type="scientific">Fomitopsis schrenkii</name>
    <name type="common">Brown rot fungus</name>
    <dbReference type="NCBI Taxonomy" id="2126942"/>
    <lineage>
        <taxon>Eukaryota</taxon>
        <taxon>Fungi</taxon>
        <taxon>Dikarya</taxon>
        <taxon>Basidiomycota</taxon>
        <taxon>Agaricomycotina</taxon>
        <taxon>Agaricomycetes</taxon>
        <taxon>Polyporales</taxon>
        <taxon>Fomitopsis</taxon>
    </lineage>
</organism>
<keyword evidence="3" id="KW-1185">Reference proteome</keyword>
<dbReference type="InParanoid" id="S8E4E7"/>
<sequence>MSAKSSFELRGVEIGVRTVGLKAGASPYSCKPLSRPIVGVKRSEDIAESESGSSEVQKGVGSASQGDPVSSLEQTVKKETTAWPRASLGLICAVYYFMKDFDLDRKGFRHALRFVQDHDHEKCRDAYMMGDLEEAKLEWPHLDDPKY</sequence>
<dbReference type="Proteomes" id="UP000015241">
    <property type="component" value="Unassembled WGS sequence"/>
</dbReference>
<feature type="compositionally biased region" description="Polar residues" evidence="1">
    <location>
        <begin position="50"/>
        <end position="74"/>
    </location>
</feature>